<feature type="domain" description="Polyphosphate kinase N-terminal" evidence="9">
    <location>
        <begin position="9"/>
        <end position="114"/>
    </location>
</feature>
<dbReference type="OrthoDB" id="9761456at2"/>
<evidence type="ECO:0000313" key="12">
    <source>
        <dbReference type="EMBL" id="RKS94060.1"/>
    </source>
</evidence>
<comment type="function">
    <text evidence="6 7">Catalyzes the reversible transfer of the terminal phosphate of ATP to form a long-chain polyphosphate (polyP).</text>
</comment>
<dbReference type="PANTHER" id="PTHR30218">
    <property type="entry name" value="POLYPHOSPHATE KINASE"/>
    <property type="match status" value="1"/>
</dbReference>
<dbReference type="GO" id="GO:0009358">
    <property type="term" value="C:polyphosphate kinase complex"/>
    <property type="evidence" value="ECO:0007669"/>
    <property type="project" value="InterPro"/>
</dbReference>
<dbReference type="Pfam" id="PF13089">
    <property type="entry name" value="PP_kinase_N"/>
    <property type="match status" value="1"/>
</dbReference>
<dbReference type="EMBL" id="RBXA01000002">
    <property type="protein sequence ID" value="RKS94060.1"/>
    <property type="molecule type" value="Genomic_DNA"/>
</dbReference>
<feature type="domain" description="Polyphosphate kinase C-terminal" evidence="11">
    <location>
        <begin position="332"/>
        <end position="494"/>
    </location>
</feature>
<dbReference type="InterPro" id="IPR041108">
    <property type="entry name" value="PP_kinase_C_1"/>
</dbReference>
<feature type="domain" description="Polyphosphate kinase C-terminal" evidence="10">
    <location>
        <begin position="503"/>
        <end position="674"/>
    </location>
</feature>
<dbReference type="SUPFAM" id="SSF140356">
    <property type="entry name" value="PPK N-terminal domain-like"/>
    <property type="match status" value="1"/>
</dbReference>
<keyword evidence="6" id="KW-0479">Metal-binding</keyword>
<evidence type="ECO:0000259" key="9">
    <source>
        <dbReference type="Pfam" id="PF13089"/>
    </source>
</evidence>
<dbReference type="Pfam" id="PF02503">
    <property type="entry name" value="PP_kinase"/>
    <property type="match status" value="1"/>
</dbReference>
<dbReference type="CDD" id="cd09164">
    <property type="entry name" value="PLDc_EcPPK1_C1_like"/>
    <property type="match status" value="1"/>
</dbReference>
<dbReference type="InterPro" id="IPR024953">
    <property type="entry name" value="PP_kinase_middle"/>
</dbReference>
<evidence type="ECO:0000256" key="2">
    <source>
        <dbReference type="ARBA" id="ARBA00022679"/>
    </source>
</evidence>
<feature type="binding site" evidence="6">
    <location>
        <position position="564"/>
    </location>
    <ligand>
        <name>ATP</name>
        <dbReference type="ChEBI" id="CHEBI:30616"/>
    </ligand>
</feature>
<organism evidence="12 13">
    <name type="scientific">Flavobacterium limicola</name>
    <dbReference type="NCBI Taxonomy" id="180441"/>
    <lineage>
        <taxon>Bacteria</taxon>
        <taxon>Pseudomonadati</taxon>
        <taxon>Bacteroidota</taxon>
        <taxon>Flavobacteriia</taxon>
        <taxon>Flavobacteriales</taxon>
        <taxon>Flavobacteriaceae</taxon>
        <taxon>Flavobacterium</taxon>
    </lineage>
</organism>
<comment type="caution">
    <text evidence="12">The sequence shown here is derived from an EMBL/GenBank/DDBJ whole genome shotgun (WGS) entry which is preliminary data.</text>
</comment>
<dbReference type="GO" id="GO:0008976">
    <property type="term" value="F:polyphosphate kinase activity"/>
    <property type="evidence" value="ECO:0007669"/>
    <property type="project" value="UniProtKB-UniRule"/>
</dbReference>
<name>A0A495S323_9FLAO</name>
<dbReference type="AlphaFoldDB" id="A0A495S323"/>
<dbReference type="InterPro" id="IPR025198">
    <property type="entry name" value="PPK_N_dom"/>
</dbReference>
<feature type="binding site" evidence="6">
    <location>
        <position position="375"/>
    </location>
    <ligand>
        <name>Mg(2+)</name>
        <dbReference type="ChEBI" id="CHEBI:18420"/>
    </ligand>
</feature>
<gene>
    <name evidence="6" type="primary">ppk</name>
    <name evidence="12" type="ORF">BC952_1924</name>
</gene>
<dbReference type="HAMAP" id="MF_00347">
    <property type="entry name" value="Polyphosphate_kinase"/>
    <property type="match status" value="1"/>
</dbReference>
<dbReference type="InterPro" id="IPR036832">
    <property type="entry name" value="PPK_N_dom_sf"/>
</dbReference>
<dbReference type="RefSeq" id="WP_121365286.1">
    <property type="nucleotide sequence ID" value="NZ_RBXA01000002.1"/>
</dbReference>
<dbReference type="NCBIfam" id="TIGR03705">
    <property type="entry name" value="poly_P_kin"/>
    <property type="match status" value="1"/>
</dbReference>
<dbReference type="Pfam" id="PF17941">
    <property type="entry name" value="PP_kinase_C_1"/>
    <property type="match status" value="1"/>
</dbReference>
<sequence length="695" mass="80379">MNKVVEHKYIDREKSWLAFNARVLQEAGDNSVPLLDRLRFLGIFSNNLDEFFRVRFAAIRRLSLTGISGEKYLGGISAQQLVKDITEIVIQQQSESLRILNNIETELETKNIFIITENDITIEQEIFLKDFFIQKVSPELVTIILNDLAEFPVLKDTSGYLAIKLVMNKNSEVCYAVIEIPKTINRFVVLPSQNEKQYIILLDDVIRHNLSNIFNIFDYKSVSAHMIKITRDAQLDIDSDLSKSMIEKISLSVKDRRIGEPVRFIYDQLIEEDTLNFFLDKMKIVSTDSIIPGGRYHNRRDYMDFPNLGRYDLLYQTNDPLPIPGLSLEGSMLEKISEKDYLLNAPYQSFSYLTKFLREAALDPKVVSIKITLYRLAKNSQIISSLINAAKNGKKVTVQIELQARFDEASNISYAEQMQLEGIELIFGIKGLKVHSKICVIERIENEKIKRYGFISTGNFNESTAKVYTDVTLFTSHQQILKDIMRIFEFFDINYRVHRYKHLIVSPHYTRTRFVKLIDREITHALAGRKTHIKLKMNSLSDFAMIDKLYEASRAGVKIQLEVRGICSLIPGIPGMSDNIEAISIVDNYLEHSRIYIFGNAGQTEVYISSADFMTRNLDGRVEVTCPIYDQGIKNELIDNFDIGWKGNVKARFHSYKLDNKYRPRNHNPIFRAQLETYKYYQKKLDSVLNKEEKV</sequence>
<evidence type="ECO:0000313" key="13">
    <source>
        <dbReference type="Proteomes" id="UP000280091"/>
    </source>
</evidence>
<protein>
    <recommendedName>
        <fullName evidence="6 7">Polyphosphate kinase</fullName>
        <ecNumber evidence="6 7">2.7.4.1</ecNumber>
    </recommendedName>
    <alternativeName>
        <fullName evidence="6">ATP-polyphosphate phosphotransferase</fullName>
    </alternativeName>
    <alternativeName>
        <fullName evidence="6">Polyphosphoric acid kinase</fullName>
    </alternativeName>
</protein>
<comment type="similarity">
    <text evidence="6 7">Belongs to the polyphosphate kinase 1 (PPK1) family.</text>
</comment>
<dbReference type="GO" id="GO:0005524">
    <property type="term" value="F:ATP binding"/>
    <property type="evidence" value="ECO:0007669"/>
    <property type="project" value="UniProtKB-KW"/>
</dbReference>
<keyword evidence="2 6" id="KW-0808">Transferase</keyword>
<dbReference type="SUPFAM" id="SSF56024">
    <property type="entry name" value="Phospholipase D/nuclease"/>
    <property type="match status" value="2"/>
</dbReference>
<dbReference type="InterPro" id="IPR003414">
    <property type="entry name" value="PP_kinase"/>
</dbReference>
<dbReference type="NCBIfam" id="NF003917">
    <property type="entry name" value="PRK05443.1-1"/>
    <property type="match status" value="1"/>
</dbReference>
<evidence type="ECO:0000256" key="1">
    <source>
        <dbReference type="ARBA" id="ARBA00022553"/>
    </source>
</evidence>
<dbReference type="GO" id="GO:0006799">
    <property type="term" value="P:polyphosphate biosynthetic process"/>
    <property type="evidence" value="ECO:0007669"/>
    <property type="project" value="UniProtKB-UniRule"/>
</dbReference>
<feature type="binding site" evidence="6">
    <location>
        <position position="47"/>
    </location>
    <ligand>
        <name>ATP</name>
        <dbReference type="ChEBI" id="CHEBI:30616"/>
    </ligand>
</feature>
<keyword evidence="13" id="KW-1185">Reference proteome</keyword>
<dbReference type="Pfam" id="PF13090">
    <property type="entry name" value="PP_kinase_C"/>
    <property type="match status" value="1"/>
</dbReference>
<dbReference type="PANTHER" id="PTHR30218:SF0">
    <property type="entry name" value="POLYPHOSPHATE KINASE"/>
    <property type="match status" value="1"/>
</dbReference>
<keyword evidence="4 6" id="KW-0418">Kinase</keyword>
<evidence type="ECO:0000256" key="3">
    <source>
        <dbReference type="ARBA" id="ARBA00022741"/>
    </source>
</evidence>
<dbReference type="GO" id="GO:0046872">
    <property type="term" value="F:metal ion binding"/>
    <property type="evidence" value="ECO:0007669"/>
    <property type="project" value="UniProtKB-KW"/>
</dbReference>
<dbReference type="Gene3D" id="1.20.58.310">
    <property type="entry name" value="Polyphosphate kinase N-terminal domain"/>
    <property type="match status" value="1"/>
</dbReference>
<keyword evidence="6" id="KW-0460">Magnesium</keyword>
<evidence type="ECO:0000256" key="5">
    <source>
        <dbReference type="ARBA" id="ARBA00022840"/>
    </source>
</evidence>
<dbReference type="Gene3D" id="3.30.870.10">
    <property type="entry name" value="Endonuclease Chain A"/>
    <property type="match status" value="2"/>
</dbReference>
<keyword evidence="3 6" id="KW-0547">Nucleotide-binding</keyword>
<dbReference type="PIRSF" id="PIRSF015589">
    <property type="entry name" value="PP_kinase"/>
    <property type="match status" value="1"/>
</dbReference>
<accession>A0A495S323</accession>
<feature type="active site" description="Phosphohistidine intermediate" evidence="6">
    <location>
        <position position="435"/>
    </location>
</feature>
<feature type="binding site" evidence="6">
    <location>
        <position position="468"/>
    </location>
    <ligand>
        <name>ATP</name>
        <dbReference type="ChEBI" id="CHEBI:30616"/>
    </ligand>
</feature>
<dbReference type="Gene3D" id="3.30.1840.10">
    <property type="entry name" value="Polyphosphate kinase middle domain"/>
    <property type="match status" value="1"/>
</dbReference>
<dbReference type="EC" id="2.7.4.1" evidence="6 7"/>
<dbReference type="Proteomes" id="UP000280091">
    <property type="component" value="Unassembled WGS sequence"/>
</dbReference>
<evidence type="ECO:0000256" key="7">
    <source>
        <dbReference type="RuleBase" id="RU003800"/>
    </source>
</evidence>
<evidence type="ECO:0000259" key="10">
    <source>
        <dbReference type="Pfam" id="PF13090"/>
    </source>
</evidence>
<keyword evidence="5 6" id="KW-0067">ATP-binding</keyword>
<dbReference type="CDD" id="cd09167">
    <property type="entry name" value="PLDc_EcPPK1_C2_like"/>
    <property type="match status" value="1"/>
</dbReference>
<reference evidence="12 13" key="1">
    <citation type="submission" date="2018-10" db="EMBL/GenBank/DDBJ databases">
        <title>Genomic Encyclopedia of Archaeal and Bacterial Type Strains, Phase II (KMG-II): from individual species to whole genera.</title>
        <authorList>
            <person name="Goeker M."/>
        </authorList>
    </citation>
    <scope>NUCLEOTIDE SEQUENCE [LARGE SCALE GENOMIC DNA]</scope>
    <source>
        <strain evidence="12 13">DSM 15094</strain>
    </source>
</reference>
<evidence type="ECO:0000259" key="8">
    <source>
        <dbReference type="Pfam" id="PF02503"/>
    </source>
</evidence>
<comment type="catalytic activity">
    <reaction evidence="6 7">
        <text>[phosphate](n) + ATP = [phosphate](n+1) + ADP</text>
        <dbReference type="Rhea" id="RHEA:19573"/>
        <dbReference type="Rhea" id="RHEA-COMP:9859"/>
        <dbReference type="Rhea" id="RHEA-COMP:14280"/>
        <dbReference type="ChEBI" id="CHEBI:16838"/>
        <dbReference type="ChEBI" id="CHEBI:30616"/>
        <dbReference type="ChEBI" id="CHEBI:456216"/>
        <dbReference type="EC" id="2.7.4.1"/>
    </reaction>
</comment>
<proteinExistence type="inferred from homology"/>
<dbReference type="InterPro" id="IPR025200">
    <property type="entry name" value="PPK_C_dom2"/>
</dbReference>
<evidence type="ECO:0000259" key="11">
    <source>
        <dbReference type="Pfam" id="PF17941"/>
    </source>
</evidence>
<keyword evidence="1 6" id="KW-0597">Phosphoprotein</keyword>
<evidence type="ECO:0000256" key="4">
    <source>
        <dbReference type="ARBA" id="ARBA00022777"/>
    </source>
</evidence>
<evidence type="ECO:0000256" key="6">
    <source>
        <dbReference type="HAMAP-Rule" id="MF_00347"/>
    </source>
</evidence>
<comment type="PTM">
    <text evidence="6 7">An intermediate of this reaction is the autophosphorylated ppk in which a phosphate is covalently linked to a histidine residue through a N-P bond.</text>
</comment>
<feature type="binding site" evidence="6">
    <location>
        <position position="405"/>
    </location>
    <ligand>
        <name>Mg(2+)</name>
        <dbReference type="ChEBI" id="CHEBI:18420"/>
    </ligand>
</feature>
<comment type="cofactor">
    <cofactor evidence="6">
        <name>Mg(2+)</name>
        <dbReference type="ChEBI" id="CHEBI:18420"/>
    </cofactor>
</comment>
<feature type="binding site" evidence="6">
    <location>
        <position position="592"/>
    </location>
    <ligand>
        <name>ATP</name>
        <dbReference type="ChEBI" id="CHEBI:30616"/>
    </ligand>
</feature>
<dbReference type="SUPFAM" id="SSF143724">
    <property type="entry name" value="PHP14-like"/>
    <property type="match status" value="1"/>
</dbReference>
<dbReference type="InterPro" id="IPR036830">
    <property type="entry name" value="PP_kinase_middle_dom_sf"/>
</dbReference>
<feature type="domain" description="Polyphosphate kinase middle" evidence="8">
    <location>
        <begin position="123"/>
        <end position="305"/>
    </location>
</feature>